<feature type="region of interest" description="NMP" evidence="8">
    <location>
        <begin position="30"/>
        <end position="59"/>
    </location>
</feature>
<evidence type="ECO:0000256" key="3">
    <source>
        <dbReference type="ARBA" id="ARBA00022727"/>
    </source>
</evidence>
<evidence type="ECO:0000256" key="10">
    <source>
        <dbReference type="RuleBase" id="RU003331"/>
    </source>
</evidence>
<dbReference type="GO" id="GO:0008270">
    <property type="term" value="F:zinc ion binding"/>
    <property type="evidence" value="ECO:0007669"/>
    <property type="project" value="UniProtKB-UniRule"/>
</dbReference>
<feature type="binding site" evidence="8">
    <location>
        <position position="127"/>
    </location>
    <ligand>
        <name>ATP</name>
        <dbReference type="ChEBI" id="CHEBI:30616"/>
    </ligand>
</feature>
<dbReference type="GO" id="GO:0004017">
    <property type="term" value="F:AMP kinase activity"/>
    <property type="evidence" value="ECO:0007669"/>
    <property type="project" value="UniProtKB-UniRule"/>
</dbReference>
<dbReference type="GO" id="GO:0005737">
    <property type="term" value="C:cytoplasm"/>
    <property type="evidence" value="ECO:0007669"/>
    <property type="project" value="UniProtKB-SubCell"/>
</dbReference>
<evidence type="ECO:0000256" key="5">
    <source>
        <dbReference type="ARBA" id="ARBA00022777"/>
    </source>
</evidence>
<feature type="binding site" evidence="8">
    <location>
        <position position="150"/>
    </location>
    <ligand>
        <name>Zn(2+)</name>
        <dbReference type="ChEBI" id="CHEBI:29105"/>
        <note>structural</note>
    </ligand>
</feature>
<feature type="binding site" evidence="8">
    <location>
        <position position="153"/>
    </location>
    <ligand>
        <name>Zn(2+)</name>
        <dbReference type="ChEBI" id="CHEBI:29105"/>
        <note>structural</note>
    </ligand>
</feature>
<gene>
    <name evidence="8" type="primary">adk</name>
    <name evidence="12" type="ORF">GXN74_13800</name>
</gene>
<keyword evidence="5 8" id="KW-0418">Kinase</keyword>
<dbReference type="GO" id="GO:0044209">
    <property type="term" value="P:AMP salvage"/>
    <property type="evidence" value="ECO:0007669"/>
    <property type="project" value="UniProtKB-UniRule"/>
</dbReference>
<dbReference type="FunFam" id="3.40.50.300:FF:000106">
    <property type="entry name" value="Adenylate kinase mitochondrial"/>
    <property type="match status" value="1"/>
</dbReference>
<dbReference type="PRINTS" id="PR00094">
    <property type="entry name" value="ADENYLTKNASE"/>
</dbReference>
<evidence type="ECO:0000256" key="9">
    <source>
        <dbReference type="RuleBase" id="RU003330"/>
    </source>
</evidence>
<dbReference type="InterPro" id="IPR000850">
    <property type="entry name" value="Adenylat/UMP-CMP_kin"/>
</dbReference>
<keyword evidence="13" id="KW-1185">Reference proteome</keyword>
<organism evidence="12 13">
    <name type="scientific">Anaerotalea alkaliphila</name>
    <dbReference type="NCBI Taxonomy" id="2662126"/>
    <lineage>
        <taxon>Bacteria</taxon>
        <taxon>Bacillati</taxon>
        <taxon>Bacillota</taxon>
        <taxon>Clostridia</taxon>
        <taxon>Eubacteriales</taxon>
        <taxon>Anaerotalea</taxon>
    </lineage>
</organism>
<protein>
    <recommendedName>
        <fullName evidence="8 10">Adenylate kinase</fullName>
        <shortName evidence="8">AK</shortName>
        <ecNumber evidence="8 10">2.7.4.3</ecNumber>
    </recommendedName>
    <alternativeName>
        <fullName evidence="8">ATP-AMP transphosphorylase</fullName>
    </alternativeName>
    <alternativeName>
        <fullName evidence="8">ATP:AMP phosphotransferase</fullName>
    </alternativeName>
    <alternativeName>
        <fullName evidence="8">Adenylate monophosphate kinase</fullName>
    </alternativeName>
</protein>
<evidence type="ECO:0000256" key="6">
    <source>
        <dbReference type="ARBA" id="ARBA00022833"/>
    </source>
</evidence>
<dbReference type="UniPathway" id="UPA00588">
    <property type="reaction ID" value="UER00649"/>
</dbReference>
<keyword evidence="3 8" id="KW-0545">Nucleotide biosynthesis</keyword>
<dbReference type="HAMAP" id="MF_00235">
    <property type="entry name" value="Adenylate_kinase_Adk"/>
    <property type="match status" value="1"/>
</dbReference>
<feature type="domain" description="Adenylate kinase active site lid" evidence="11">
    <location>
        <begin position="127"/>
        <end position="162"/>
    </location>
</feature>
<comment type="catalytic activity">
    <reaction evidence="8 10">
        <text>AMP + ATP = 2 ADP</text>
        <dbReference type="Rhea" id="RHEA:12973"/>
        <dbReference type="ChEBI" id="CHEBI:30616"/>
        <dbReference type="ChEBI" id="CHEBI:456215"/>
        <dbReference type="ChEBI" id="CHEBI:456216"/>
        <dbReference type="EC" id="2.7.4.3"/>
    </reaction>
</comment>
<keyword evidence="8" id="KW-0963">Cytoplasm</keyword>
<dbReference type="AlphaFoldDB" id="A0A7X5HY89"/>
<dbReference type="Proteomes" id="UP000461585">
    <property type="component" value="Unassembled WGS sequence"/>
</dbReference>
<evidence type="ECO:0000313" key="13">
    <source>
        <dbReference type="Proteomes" id="UP000461585"/>
    </source>
</evidence>
<dbReference type="Gene3D" id="3.40.50.300">
    <property type="entry name" value="P-loop containing nucleotide triphosphate hydrolases"/>
    <property type="match status" value="1"/>
</dbReference>
<reference evidence="12 13" key="1">
    <citation type="submission" date="2020-01" db="EMBL/GenBank/DDBJ databases">
        <title>Anaeroalcalibacter tamaniensis gen. nov., sp. nov., moderately halophilic strictly anaerobic fermenter bacterium from mud volcano of Taman peninsula.</title>
        <authorList>
            <person name="Frolova A."/>
            <person name="Merkel A.Y."/>
            <person name="Slobodkin A.I."/>
        </authorList>
    </citation>
    <scope>NUCLEOTIDE SEQUENCE [LARGE SCALE GENOMIC DNA]</scope>
    <source>
        <strain evidence="12 13">F-3ap</strain>
    </source>
</reference>
<sequence>MRIVLLGAPGAGKGTLAKEIVRRYQIPHISTGDIFRENIRNGTELGEKVKGYMEQGQLVPDALVVDLVGDRIAQRDCLKGYVLDGFPRTRQQAEALDCLLCEREEKIDRVIELEVAEETILRRMSDRRVCADCGAVWNLSSNPPQTENVCDQCGNALEQREDDKEETVLRRLEVYRVQTSPLVEYYDGQGILATINGDMPVAEVAESIIGILE</sequence>
<comment type="subunit">
    <text evidence="8 10">Monomer.</text>
</comment>
<comment type="pathway">
    <text evidence="8">Purine metabolism; AMP biosynthesis via salvage pathway; AMP from ADP: step 1/1.</text>
</comment>
<dbReference type="SUPFAM" id="SSF52540">
    <property type="entry name" value="P-loop containing nucleoside triphosphate hydrolases"/>
    <property type="match status" value="1"/>
</dbReference>
<keyword evidence="6 8" id="KW-0862">Zinc</keyword>
<dbReference type="Pfam" id="PF05191">
    <property type="entry name" value="ADK_lid"/>
    <property type="match status" value="1"/>
</dbReference>
<keyword evidence="7 8" id="KW-0067">ATP-binding</keyword>
<evidence type="ECO:0000256" key="4">
    <source>
        <dbReference type="ARBA" id="ARBA00022741"/>
    </source>
</evidence>
<evidence type="ECO:0000256" key="8">
    <source>
        <dbReference type="HAMAP-Rule" id="MF_00235"/>
    </source>
</evidence>
<feature type="binding site" evidence="8">
    <location>
        <position position="160"/>
    </location>
    <ligand>
        <name>AMP</name>
        <dbReference type="ChEBI" id="CHEBI:456215"/>
    </ligand>
</feature>
<evidence type="ECO:0000313" key="12">
    <source>
        <dbReference type="EMBL" id="NDL68811.1"/>
    </source>
</evidence>
<feature type="binding site" evidence="8">
    <location>
        <position position="130"/>
    </location>
    <ligand>
        <name>Zn(2+)</name>
        <dbReference type="ChEBI" id="CHEBI:29105"/>
        <note>structural</note>
    </ligand>
</feature>
<feature type="binding site" evidence="8">
    <location>
        <begin position="57"/>
        <end position="59"/>
    </location>
    <ligand>
        <name>AMP</name>
        <dbReference type="ChEBI" id="CHEBI:456215"/>
    </ligand>
</feature>
<dbReference type="NCBIfam" id="TIGR01351">
    <property type="entry name" value="adk"/>
    <property type="match status" value="1"/>
</dbReference>
<dbReference type="PANTHER" id="PTHR23359">
    <property type="entry name" value="NUCLEOTIDE KINASE"/>
    <property type="match status" value="1"/>
</dbReference>
<comment type="domain">
    <text evidence="8">Consists of three domains, a large central CORE domain and two small peripheral domains, NMPbind and LID, which undergo movements during catalysis. The LID domain closes over the site of phosphoryl transfer upon ATP binding. Assembling and dissambling the active center during each catalytic cycle provides an effective means to prevent ATP hydrolysis. Some bacteria have evolved a zinc-coordinating structure that stabilizes the LID domain.</text>
</comment>
<dbReference type="InterPro" id="IPR006259">
    <property type="entry name" value="Adenyl_kin_sub"/>
</dbReference>
<feature type="binding site" evidence="8">
    <location>
        <position position="199"/>
    </location>
    <ligand>
        <name>ATP</name>
        <dbReference type="ChEBI" id="CHEBI:30616"/>
    </ligand>
</feature>
<keyword evidence="4 8" id="KW-0547">Nucleotide-binding</keyword>
<dbReference type="PROSITE" id="PS00113">
    <property type="entry name" value="ADENYLATE_KINASE"/>
    <property type="match status" value="1"/>
</dbReference>
<accession>A0A7X5HY89</accession>
<feature type="binding site" evidence="8">
    <location>
        <position position="92"/>
    </location>
    <ligand>
        <name>AMP</name>
        <dbReference type="ChEBI" id="CHEBI:456215"/>
    </ligand>
</feature>
<dbReference type="CDD" id="cd01428">
    <property type="entry name" value="ADK"/>
    <property type="match status" value="1"/>
</dbReference>
<proteinExistence type="inferred from homology"/>
<dbReference type="GO" id="GO:0005524">
    <property type="term" value="F:ATP binding"/>
    <property type="evidence" value="ECO:0007669"/>
    <property type="project" value="UniProtKB-UniRule"/>
</dbReference>
<feature type="binding site" evidence="8">
    <location>
        <position position="36"/>
    </location>
    <ligand>
        <name>AMP</name>
        <dbReference type="ChEBI" id="CHEBI:456215"/>
    </ligand>
</feature>
<feature type="binding site" evidence="8">
    <location>
        <position position="171"/>
    </location>
    <ligand>
        <name>AMP</name>
        <dbReference type="ChEBI" id="CHEBI:456215"/>
    </ligand>
</feature>
<dbReference type="InterPro" id="IPR027417">
    <property type="entry name" value="P-loop_NTPase"/>
</dbReference>
<evidence type="ECO:0000256" key="1">
    <source>
        <dbReference type="ARBA" id="ARBA00022679"/>
    </source>
</evidence>
<dbReference type="NCBIfam" id="NF011100">
    <property type="entry name" value="PRK14527.1"/>
    <property type="match status" value="1"/>
</dbReference>
<comment type="subcellular location">
    <subcellularLocation>
        <location evidence="8 10">Cytoplasm</location>
    </subcellularLocation>
</comment>
<feature type="binding site" evidence="8">
    <location>
        <position position="31"/>
    </location>
    <ligand>
        <name>AMP</name>
        <dbReference type="ChEBI" id="CHEBI:456215"/>
    </ligand>
</feature>
<keyword evidence="1 8" id="KW-0808">Transferase</keyword>
<comment type="caution">
    <text evidence="12">The sequence shown here is derived from an EMBL/GenBank/DDBJ whole genome shotgun (WGS) entry which is preliminary data.</text>
</comment>
<feature type="region of interest" description="LID" evidence="8">
    <location>
        <begin position="126"/>
        <end position="163"/>
    </location>
</feature>
<dbReference type="RefSeq" id="WP_162371528.1">
    <property type="nucleotide sequence ID" value="NZ_JAAEEH010000064.1"/>
</dbReference>
<dbReference type="NCBIfam" id="NF001380">
    <property type="entry name" value="PRK00279.1-2"/>
    <property type="match status" value="1"/>
</dbReference>
<feature type="binding site" evidence="8">
    <location>
        <begin position="85"/>
        <end position="88"/>
    </location>
    <ligand>
        <name>AMP</name>
        <dbReference type="ChEBI" id="CHEBI:456215"/>
    </ligand>
</feature>
<dbReference type="Pfam" id="PF00406">
    <property type="entry name" value="ADK"/>
    <property type="match status" value="1"/>
</dbReference>
<feature type="binding site" evidence="8">
    <location>
        <begin position="10"/>
        <end position="15"/>
    </location>
    <ligand>
        <name>ATP</name>
        <dbReference type="ChEBI" id="CHEBI:30616"/>
    </ligand>
</feature>
<comment type="caution">
    <text evidence="8">Lacks conserved residue(s) required for the propagation of feature annotation.</text>
</comment>
<dbReference type="InterPro" id="IPR033690">
    <property type="entry name" value="Adenylat_kinase_CS"/>
</dbReference>
<evidence type="ECO:0000259" key="11">
    <source>
        <dbReference type="Pfam" id="PF05191"/>
    </source>
</evidence>
<evidence type="ECO:0000256" key="2">
    <source>
        <dbReference type="ARBA" id="ARBA00022723"/>
    </source>
</evidence>
<keyword evidence="2 8" id="KW-0479">Metal-binding</keyword>
<comment type="function">
    <text evidence="8">Catalyzes the reversible transfer of the terminal phosphate group between ATP and AMP. Plays an important role in cellular energy homeostasis and in adenine nucleotide metabolism.</text>
</comment>
<comment type="similarity">
    <text evidence="8 9">Belongs to the adenylate kinase family.</text>
</comment>
<evidence type="ECO:0000256" key="7">
    <source>
        <dbReference type="ARBA" id="ARBA00022840"/>
    </source>
</evidence>
<name>A0A7X5HY89_9FIRM</name>
<dbReference type="EMBL" id="JAAEEH010000064">
    <property type="protein sequence ID" value="NDL68811.1"/>
    <property type="molecule type" value="Genomic_DNA"/>
</dbReference>
<dbReference type="InterPro" id="IPR007862">
    <property type="entry name" value="Adenylate_kinase_lid-dom"/>
</dbReference>
<dbReference type="NCBIfam" id="NF001381">
    <property type="entry name" value="PRK00279.1-3"/>
    <property type="match status" value="1"/>
</dbReference>
<feature type="binding site" evidence="8">
    <location>
        <position position="133"/>
    </location>
    <ligand>
        <name>Zn(2+)</name>
        <dbReference type="ChEBI" id="CHEBI:29105"/>
        <note>structural</note>
    </ligand>
</feature>
<dbReference type="EC" id="2.7.4.3" evidence="8 10"/>